<dbReference type="GO" id="GO:0003824">
    <property type="term" value="F:catalytic activity"/>
    <property type="evidence" value="ECO:0007669"/>
    <property type="project" value="InterPro"/>
</dbReference>
<evidence type="ECO:0000256" key="2">
    <source>
        <dbReference type="PIRSR" id="PIRSR601310-3"/>
    </source>
</evidence>
<feature type="short sequence motif" description="Histidine triad motif" evidence="2 3">
    <location>
        <begin position="99"/>
        <end position="103"/>
    </location>
</feature>
<dbReference type="AlphaFoldDB" id="A0A1I4XBM3"/>
<dbReference type="PRINTS" id="PR00332">
    <property type="entry name" value="HISTRIAD"/>
</dbReference>
<evidence type="ECO:0000256" key="1">
    <source>
        <dbReference type="PIRSR" id="PIRSR601310-1"/>
    </source>
</evidence>
<dbReference type="SUPFAM" id="SSF54197">
    <property type="entry name" value="HIT-like"/>
    <property type="match status" value="1"/>
</dbReference>
<dbReference type="PROSITE" id="PS51084">
    <property type="entry name" value="HIT_2"/>
    <property type="match status" value="1"/>
</dbReference>
<name>A0A1I4XBM3_9PROT</name>
<organism evidence="5 6">
    <name type="scientific">Nitrosospira briensis</name>
    <dbReference type="NCBI Taxonomy" id="35799"/>
    <lineage>
        <taxon>Bacteria</taxon>
        <taxon>Pseudomonadati</taxon>
        <taxon>Pseudomonadota</taxon>
        <taxon>Betaproteobacteria</taxon>
        <taxon>Nitrosomonadales</taxon>
        <taxon>Nitrosomonadaceae</taxon>
        <taxon>Nitrosospira</taxon>
    </lineage>
</organism>
<dbReference type="Pfam" id="PF01230">
    <property type="entry name" value="HIT"/>
    <property type="match status" value="1"/>
</dbReference>
<dbReference type="PANTHER" id="PTHR23089">
    <property type="entry name" value="HISTIDINE TRIAD HIT PROTEIN"/>
    <property type="match status" value="1"/>
</dbReference>
<dbReference type="Proteomes" id="UP000183107">
    <property type="component" value="Unassembled WGS sequence"/>
</dbReference>
<proteinExistence type="predicted"/>
<dbReference type="CDD" id="cd01276">
    <property type="entry name" value="PKCI_related"/>
    <property type="match status" value="1"/>
</dbReference>
<accession>A0A1I4XBM3</accession>
<dbReference type="EMBL" id="FOVJ01000001">
    <property type="protein sequence ID" value="SFN22903.1"/>
    <property type="molecule type" value="Genomic_DNA"/>
</dbReference>
<reference evidence="6" key="1">
    <citation type="submission" date="2016-10" db="EMBL/GenBank/DDBJ databases">
        <authorList>
            <person name="Varghese N."/>
        </authorList>
    </citation>
    <scope>NUCLEOTIDE SEQUENCE [LARGE SCALE GENOMIC DNA]</scope>
    <source>
        <strain evidence="6">Nsp8</strain>
    </source>
</reference>
<dbReference type="InterPro" id="IPR036265">
    <property type="entry name" value="HIT-like_sf"/>
</dbReference>
<evidence type="ECO:0000256" key="3">
    <source>
        <dbReference type="PROSITE-ProRule" id="PRU00464"/>
    </source>
</evidence>
<dbReference type="InterPro" id="IPR019808">
    <property type="entry name" value="Histidine_triad_CS"/>
</dbReference>
<feature type="active site" description="Tele-AMP-histidine intermediate" evidence="1">
    <location>
        <position position="101"/>
    </location>
</feature>
<dbReference type="STRING" id="1266925.GCA_000619905_00848"/>
<evidence type="ECO:0000313" key="6">
    <source>
        <dbReference type="Proteomes" id="UP000183107"/>
    </source>
</evidence>
<evidence type="ECO:0000259" key="4">
    <source>
        <dbReference type="PROSITE" id="PS51084"/>
    </source>
</evidence>
<gene>
    <name evidence="5" type="ORF">SAMN05216386_0008</name>
</gene>
<evidence type="ECO:0000313" key="5">
    <source>
        <dbReference type="EMBL" id="SFN22903.1"/>
    </source>
</evidence>
<protein>
    <submittedName>
        <fullName evidence="5">Histidine triad (HIT) family protein</fullName>
    </submittedName>
</protein>
<dbReference type="PROSITE" id="PS00892">
    <property type="entry name" value="HIT_1"/>
    <property type="match status" value="1"/>
</dbReference>
<dbReference type="Gene3D" id="3.30.428.10">
    <property type="entry name" value="HIT-like"/>
    <property type="match status" value="1"/>
</dbReference>
<feature type="domain" description="HIT" evidence="4">
    <location>
        <begin position="7"/>
        <end position="114"/>
    </location>
</feature>
<dbReference type="InterPro" id="IPR011146">
    <property type="entry name" value="HIT-like"/>
</dbReference>
<sequence length="119" mass="13338">MKMDNCVFCKIGRGEIPSEKIYEDSGVFAFHDIHPVAPVHFMLIPKLHIDSLAEVEDKHSGLLGEMMVLIPRLAREQGCTDGFRTIINTGRVGGQEVYHLHIHIIGGGERLPVMIPRPR</sequence>
<keyword evidence="6" id="KW-1185">Reference proteome</keyword>
<dbReference type="InterPro" id="IPR001310">
    <property type="entry name" value="Histidine_triad_HIT"/>
</dbReference>